<proteinExistence type="predicted"/>
<dbReference type="Pfam" id="PF11303">
    <property type="entry name" value="DUF3105"/>
    <property type="match status" value="1"/>
</dbReference>
<evidence type="ECO:0000256" key="2">
    <source>
        <dbReference type="SAM" id="Phobius"/>
    </source>
</evidence>
<keyword evidence="2" id="KW-1133">Transmembrane helix</keyword>
<keyword evidence="2" id="KW-0472">Membrane</keyword>
<dbReference type="EMBL" id="FNKH01000002">
    <property type="protein sequence ID" value="SDR05756.1"/>
    <property type="molecule type" value="Genomic_DNA"/>
</dbReference>
<keyword evidence="4" id="KW-1185">Reference proteome</keyword>
<dbReference type="Proteomes" id="UP000181917">
    <property type="component" value="Unassembled WGS sequence"/>
</dbReference>
<sequence>MYPSENHDLDRALELAQTRTRNRAVRRRRMFAYGTGALTTAAAAAVIITAVAGQAQRQAAIEGAAQRPIEGIQPYTVPSPQAGATTGDKQEAAGNYHARAETACTTYAAPVEESLALHALEHGAVLLTYHPNLPEKELRQLEDIAASYPSVLLSPTPGQSEPVTATAWNVRLEVQDAEDERIEPFIIKYSQNPQAPEPGATCTGAATG</sequence>
<evidence type="ECO:0008006" key="5">
    <source>
        <dbReference type="Google" id="ProtNLM"/>
    </source>
</evidence>
<gene>
    <name evidence="3" type="ORF">SAMN04489742_3716</name>
</gene>
<reference evidence="3 4" key="1">
    <citation type="submission" date="2016-10" db="EMBL/GenBank/DDBJ databases">
        <authorList>
            <person name="de Groot N.N."/>
        </authorList>
    </citation>
    <scope>NUCLEOTIDE SEQUENCE [LARGE SCALE GENOMIC DNA]</scope>
    <source>
        <strain evidence="3 4">DSM 20117</strain>
    </source>
</reference>
<evidence type="ECO:0000256" key="1">
    <source>
        <dbReference type="SAM" id="MobiDB-lite"/>
    </source>
</evidence>
<feature type="transmembrane region" description="Helical" evidence="2">
    <location>
        <begin position="31"/>
        <end position="52"/>
    </location>
</feature>
<keyword evidence="2" id="KW-0812">Transmembrane</keyword>
<dbReference type="InterPro" id="IPR021454">
    <property type="entry name" value="DUF3105"/>
</dbReference>
<feature type="region of interest" description="Disordered" evidence="1">
    <location>
        <begin position="72"/>
        <end position="94"/>
    </location>
</feature>
<evidence type="ECO:0000313" key="3">
    <source>
        <dbReference type="EMBL" id="SDR05756.1"/>
    </source>
</evidence>
<evidence type="ECO:0000313" key="4">
    <source>
        <dbReference type="Proteomes" id="UP000181917"/>
    </source>
</evidence>
<organism evidence="3 4">
    <name type="scientific">Crystallibacter crystallopoietes</name>
    <dbReference type="NCBI Taxonomy" id="37928"/>
    <lineage>
        <taxon>Bacteria</taxon>
        <taxon>Bacillati</taxon>
        <taxon>Actinomycetota</taxon>
        <taxon>Actinomycetes</taxon>
        <taxon>Micrococcales</taxon>
        <taxon>Micrococcaceae</taxon>
        <taxon>Crystallibacter</taxon>
    </lineage>
</organism>
<dbReference type="STRING" id="37928.SAMN04489742_3716"/>
<dbReference type="AlphaFoldDB" id="A0A1H1FYX8"/>
<protein>
    <recommendedName>
        <fullName evidence="5">DUF3105 domain-containing protein</fullName>
    </recommendedName>
</protein>
<dbReference type="RefSeq" id="WP_236777387.1">
    <property type="nucleotide sequence ID" value="NZ_CP018863.1"/>
</dbReference>
<accession>A0A1H1FYX8</accession>
<name>A0A1H1FYX8_9MICC</name>